<keyword evidence="3" id="KW-0804">Transcription</keyword>
<dbReference type="PANTHER" id="PTHR44688:SF16">
    <property type="entry name" value="DNA-BINDING TRANSCRIPTIONAL ACTIVATOR DEVR_DOSR"/>
    <property type="match status" value="1"/>
</dbReference>
<dbReference type="PROSITE" id="PS00622">
    <property type="entry name" value="HTH_LUXR_1"/>
    <property type="match status" value="1"/>
</dbReference>
<protein>
    <recommendedName>
        <fullName evidence="9">Response regulator</fullName>
    </recommendedName>
</protein>
<dbReference type="GO" id="GO:0006355">
    <property type="term" value="P:regulation of DNA-templated transcription"/>
    <property type="evidence" value="ECO:0007669"/>
    <property type="project" value="InterPro"/>
</dbReference>
<evidence type="ECO:0000256" key="1">
    <source>
        <dbReference type="ARBA" id="ARBA00023015"/>
    </source>
</evidence>
<dbReference type="InterPro" id="IPR000792">
    <property type="entry name" value="Tscrpt_reg_LuxR_C"/>
</dbReference>
<evidence type="ECO:0000259" key="5">
    <source>
        <dbReference type="PROSITE" id="PS50043"/>
    </source>
</evidence>
<dbReference type="AlphaFoldDB" id="A0A7K3TE91"/>
<keyword evidence="2" id="KW-0238">DNA-binding</keyword>
<dbReference type="InterPro" id="IPR016032">
    <property type="entry name" value="Sig_transdc_resp-reg_C-effctor"/>
</dbReference>
<sequence length="168" mass="17644">MSMEPLPGSEVCQRIREAGLDVGLVCITSFALRTYAVPAAQAGAQAIVSKTDPPGIRNAILRAARGEASPSPVSGVTFRNVRDAGTTMAQDSAASSVPPAIDAAANMPSARELQIIRMLADGMETDAISQALSLSRYTVATYLKRACDKLGARNRANLIAVCERRGLL</sequence>
<dbReference type="Proteomes" id="UP000469763">
    <property type="component" value="Unassembled WGS sequence"/>
</dbReference>
<evidence type="ECO:0008006" key="9">
    <source>
        <dbReference type="Google" id="ProtNLM"/>
    </source>
</evidence>
<organism evidence="7 8">
    <name type="scientific">Bifidobacterium avesanii</name>
    <dbReference type="NCBI Taxonomy" id="1798157"/>
    <lineage>
        <taxon>Bacteria</taxon>
        <taxon>Bacillati</taxon>
        <taxon>Actinomycetota</taxon>
        <taxon>Actinomycetes</taxon>
        <taxon>Bifidobacteriales</taxon>
        <taxon>Bifidobacteriaceae</taxon>
        <taxon>Bifidobacterium</taxon>
    </lineage>
</organism>
<feature type="domain" description="HTH luxR-type" evidence="5">
    <location>
        <begin position="101"/>
        <end position="166"/>
    </location>
</feature>
<dbReference type="SMART" id="SM00421">
    <property type="entry name" value="HTH_LUXR"/>
    <property type="match status" value="1"/>
</dbReference>
<name>A0A7K3TE91_9BIFI</name>
<proteinExistence type="predicted"/>
<comment type="caution">
    <text evidence="7">The sequence shown here is derived from an EMBL/GenBank/DDBJ whole genome shotgun (WGS) entry which is preliminary data.</text>
</comment>
<evidence type="ECO:0000256" key="4">
    <source>
        <dbReference type="PROSITE-ProRule" id="PRU00169"/>
    </source>
</evidence>
<dbReference type="GO" id="GO:0000160">
    <property type="term" value="P:phosphorelay signal transduction system"/>
    <property type="evidence" value="ECO:0007669"/>
    <property type="project" value="InterPro"/>
</dbReference>
<gene>
    <name evidence="7" type="ORF">GFD22_00120</name>
</gene>
<accession>A0A7K3TE91</accession>
<evidence type="ECO:0000313" key="8">
    <source>
        <dbReference type="Proteomes" id="UP000469763"/>
    </source>
</evidence>
<dbReference type="InterPro" id="IPR001789">
    <property type="entry name" value="Sig_transdc_resp-reg_receiver"/>
</dbReference>
<dbReference type="OrthoDB" id="3243323at2"/>
<dbReference type="SUPFAM" id="SSF46894">
    <property type="entry name" value="C-terminal effector domain of the bipartite response regulators"/>
    <property type="match status" value="1"/>
</dbReference>
<evidence type="ECO:0000259" key="6">
    <source>
        <dbReference type="PROSITE" id="PS50110"/>
    </source>
</evidence>
<keyword evidence="1" id="KW-0805">Transcription regulation</keyword>
<dbReference type="SUPFAM" id="SSF52172">
    <property type="entry name" value="CheY-like"/>
    <property type="match status" value="1"/>
</dbReference>
<dbReference type="CDD" id="cd06170">
    <property type="entry name" value="LuxR_C_like"/>
    <property type="match status" value="1"/>
</dbReference>
<keyword evidence="8" id="KW-1185">Reference proteome</keyword>
<evidence type="ECO:0000256" key="2">
    <source>
        <dbReference type="ARBA" id="ARBA00023125"/>
    </source>
</evidence>
<dbReference type="Gene3D" id="1.10.10.10">
    <property type="entry name" value="Winged helix-like DNA-binding domain superfamily/Winged helix DNA-binding domain"/>
    <property type="match status" value="1"/>
</dbReference>
<feature type="domain" description="Response regulatory" evidence="6">
    <location>
        <begin position="1"/>
        <end position="65"/>
    </location>
</feature>
<dbReference type="EMBL" id="WHZY01000001">
    <property type="protein sequence ID" value="NEG77418.1"/>
    <property type="molecule type" value="Genomic_DNA"/>
</dbReference>
<dbReference type="PROSITE" id="PS50043">
    <property type="entry name" value="HTH_LUXR_2"/>
    <property type="match status" value="1"/>
</dbReference>
<comment type="caution">
    <text evidence="4">Lacks conserved residue(s) required for the propagation of feature annotation.</text>
</comment>
<reference evidence="7 8" key="1">
    <citation type="submission" date="2019-10" db="EMBL/GenBank/DDBJ databases">
        <title>Bifidobacterium from non-human primates.</title>
        <authorList>
            <person name="Modesto M."/>
        </authorList>
    </citation>
    <scope>NUCLEOTIDE SEQUENCE [LARGE SCALE GENOMIC DNA]</scope>
    <source>
        <strain evidence="7 8">TREC</strain>
    </source>
</reference>
<dbReference type="Pfam" id="PF00196">
    <property type="entry name" value="GerE"/>
    <property type="match status" value="1"/>
</dbReference>
<dbReference type="Gene3D" id="3.40.50.2300">
    <property type="match status" value="1"/>
</dbReference>
<dbReference type="GO" id="GO:0003677">
    <property type="term" value="F:DNA binding"/>
    <property type="evidence" value="ECO:0007669"/>
    <property type="project" value="UniProtKB-KW"/>
</dbReference>
<evidence type="ECO:0000313" key="7">
    <source>
        <dbReference type="EMBL" id="NEG77418.1"/>
    </source>
</evidence>
<dbReference type="PANTHER" id="PTHR44688">
    <property type="entry name" value="DNA-BINDING TRANSCRIPTIONAL ACTIVATOR DEVR_DOSR"/>
    <property type="match status" value="1"/>
</dbReference>
<dbReference type="InterPro" id="IPR011006">
    <property type="entry name" value="CheY-like_superfamily"/>
</dbReference>
<evidence type="ECO:0000256" key="3">
    <source>
        <dbReference type="ARBA" id="ARBA00023163"/>
    </source>
</evidence>
<dbReference type="PROSITE" id="PS50110">
    <property type="entry name" value="RESPONSE_REGULATORY"/>
    <property type="match status" value="1"/>
</dbReference>
<dbReference type="InterPro" id="IPR036388">
    <property type="entry name" value="WH-like_DNA-bd_sf"/>
</dbReference>
<dbReference type="PRINTS" id="PR00038">
    <property type="entry name" value="HTHLUXR"/>
</dbReference>